<feature type="transmembrane region" description="Helical" evidence="8">
    <location>
        <begin position="77"/>
        <end position="97"/>
    </location>
</feature>
<dbReference type="GO" id="GO:0016788">
    <property type="term" value="F:hydrolase activity, acting on ester bonds"/>
    <property type="evidence" value="ECO:0007669"/>
    <property type="project" value="TreeGrafter"/>
</dbReference>
<dbReference type="GO" id="GO:0005789">
    <property type="term" value="C:endoplasmic reticulum membrane"/>
    <property type="evidence" value="ECO:0007669"/>
    <property type="project" value="TreeGrafter"/>
</dbReference>
<accession>A0AAD7ZZZ4</accession>
<keyword evidence="6 8" id="KW-1133">Transmembrane helix</keyword>
<comment type="subcellular location">
    <subcellularLocation>
        <location evidence="1">Endomembrane system</location>
        <topology evidence="1">Multi-pass membrane protein</topology>
    </subcellularLocation>
    <subcellularLocation>
        <location evidence="8">Golgi apparatus membrane</location>
        <topology evidence="8">Multi-pass membrane protein</topology>
    </subcellularLocation>
</comment>
<keyword evidence="4 8" id="KW-0812">Transmembrane</keyword>
<evidence type="ECO:0000313" key="10">
    <source>
        <dbReference type="Proteomes" id="UP001233999"/>
    </source>
</evidence>
<feature type="transmembrane region" description="Helical" evidence="8">
    <location>
        <begin position="175"/>
        <end position="194"/>
    </location>
</feature>
<dbReference type="GO" id="GO:0006506">
    <property type="term" value="P:GPI anchor biosynthetic process"/>
    <property type="evidence" value="ECO:0007669"/>
    <property type="project" value="UniProtKB-KW"/>
</dbReference>
<feature type="transmembrane region" description="Helical" evidence="8">
    <location>
        <begin position="206"/>
        <end position="226"/>
    </location>
</feature>
<keyword evidence="7 8" id="KW-0472">Membrane</keyword>
<feature type="transmembrane region" description="Helical" evidence="8">
    <location>
        <begin position="117"/>
        <end position="138"/>
    </location>
</feature>
<reference evidence="9" key="2">
    <citation type="submission" date="2023-05" db="EMBL/GenBank/DDBJ databases">
        <authorList>
            <person name="Fouks B."/>
        </authorList>
    </citation>
    <scope>NUCLEOTIDE SEQUENCE</scope>
    <source>
        <strain evidence="9">Stay&amp;Tobe</strain>
        <tissue evidence="9">Testes</tissue>
    </source>
</reference>
<evidence type="ECO:0000256" key="6">
    <source>
        <dbReference type="ARBA" id="ARBA00022989"/>
    </source>
</evidence>
<feature type="transmembrane region" description="Helical" evidence="8">
    <location>
        <begin position="233"/>
        <end position="253"/>
    </location>
</feature>
<keyword evidence="3 8" id="KW-0337">GPI-anchor biosynthesis</keyword>
<name>A0AAD7ZZZ4_DIPPU</name>
<protein>
    <recommendedName>
        <fullName evidence="8">Post-GPI attachment to proteins factor 3</fullName>
    </recommendedName>
</protein>
<comment type="similarity">
    <text evidence="2 8">Belongs to the PGAP3 family.</text>
</comment>
<dbReference type="Proteomes" id="UP001233999">
    <property type="component" value="Unassembled WGS sequence"/>
</dbReference>
<feature type="transmembrane region" description="Helical" evidence="8">
    <location>
        <begin position="150"/>
        <end position="168"/>
    </location>
</feature>
<dbReference type="PANTHER" id="PTHR13148:SF0">
    <property type="entry name" value="POST-GPI ATTACHMENT TO PROTEINS FACTOR 3"/>
    <property type="match status" value="1"/>
</dbReference>
<feature type="non-terminal residue" evidence="9">
    <location>
        <position position="302"/>
    </location>
</feature>
<sequence>VSDRSPYYQTCLEKCTTANCTKDGMNFQSVLPAQPFYLKLTKWTCRDECSYNCMWKTVDAFINRNWNVPQFHGKWPFVRIFGIQEPASVLFSIFNFAAHLMMLREFRKQVRKTSPMYWLWTFYNVICLNCWFWSTIFHTRDTLFTEKMDYFSAFSTVLFSFYAMVIRLLNEKSKFLTVVLSLICLVFFVFHVTYLSYVNFDYGYNMQANIAVGFANAMGWFIWCYYYRKTQPYVWRCALFVSLIGLCMLLEIIDFPPILWLIDAHALWHLATSGLPFLFYRFLIDDCKFLRNEKELKRIHDD</sequence>
<keyword evidence="8" id="KW-0333">Golgi apparatus</keyword>
<dbReference type="EMBL" id="JASPKZ010005296">
    <property type="protein sequence ID" value="KAJ9588908.1"/>
    <property type="molecule type" value="Genomic_DNA"/>
</dbReference>
<evidence type="ECO:0000256" key="2">
    <source>
        <dbReference type="ARBA" id="ARBA00006387"/>
    </source>
</evidence>
<dbReference type="Pfam" id="PF04080">
    <property type="entry name" value="Per1"/>
    <property type="match status" value="1"/>
</dbReference>
<keyword evidence="10" id="KW-1185">Reference proteome</keyword>
<dbReference type="AlphaFoldDB" id="A0AAD7ZZZ4"/>
<proteinExistence type="inferred from homology"/>
<gene>
    <name evidence="9" type="ORF">L9F63_017786</name>
</gene>
<dbReference type="GO" id="GO:0000139">
    <property type="term" value="C:Golgi membrane"/>
    <property type="evidence" value="ECO:0007669"/>
    <property type="project" value="UniProtKB-SubCell"/>
</dbReference>
<evidence type="ECO:0000313" key="9">
    <source>
        <dbReference type="EMBL" id="KAJ9588908.1"/>
    </source>
</evidence>
<comment type="function">
    <text evidence="8">Involved in the lipid remodeling steps of GPI-anchor maturation.</text>
</comment>
<keyword evidence="5" id="KW-0732">Signal</keyword>
<evidence type="ECO:0000256" key="8">
    <source>
        <dbReference type="RuleBase" id="RU365066"/>
    </source>
</evidence>
<dbReference type="PANTHER" id="PTHR13148">
    <property type="entry name" value="PER1-RELATED"/>
    <property type="match status" value="1"/>
</dbReference>
<comment type="caution">
    <text evidence="9">The sequence shown here is derived from an EMBL/GenBank/DDBJ whole genome shotgun (WGS) entry which is preliminary data.</text>
</comment>
<evidence type="ECO:0000256" key="3">
    <source>
        <dbReference type="ARBA" id="ARBA00022502"/>
    </source>
</evidence>
<organism evidence="9 10">
    <name type="scientific">Diploptera punctata</name>
    <name type="common">Pacific beetle cockroach</name>
    <dbReference type="NCBI Taxonomy" id="6984"/>
    <lineage>
        <taxon>Eukaryota</taxon>
        <taxon>Metazoa</taxon>
        <taxon>Ecdysozoa</taxon>
        <taxon>Arthropoda</taxon>
        <taxon>Hexapoda</taxon>
        <taxon>Insecta</taxon>
        <taxon>Pterygota</taxon>
        <taxon>Neoptera</taxon>
        <taxon>Polyneoptera</taxon>
        <taxon>Dictyoptera</taxon>
        <taxon>Blattodea</taxon>
        <taxon>Blaberoidea</taxon>
        <taxon>Blaberidae</taxon>
        <taxon>Diplopterinae</taxon>
        <taxon>Diploptera</taxon>
    </lineage>
</organism>
<evidence type="ECO:0000256" key="7">
    <source>
        <dbReference type="ARBA" id="ARBA00023136"/>
    </source>
</evidence>
<reference evidence="9" key="1">
    <citation type="journal article" date="2023" name="IScience">
        <title>Live-bearing cockroach genome reveals convergent evolutionary mechanisms linked to viviparity in insects and beyond.</title>
        <authorList>
            <person name="Fouks B."/>
            <person name="Harrison M.C."/>
            <person name="Mikhailova A.A."/>
            <person name="Marchal E."/>
            <person name="English S."/>
            <person name="Carruthers M."/>
            <person name="Jennings E.C."/>
            <person name="Chiamaka E.L."/>
            <person name="Frigard R.A."/>
            <person name="Pippel M."/>
            <person name="Attardo G.M."/>
            <person name="Benoit J.B."/>
            <person name="Bornberg-Bauer E."/>
            <person name="Tobe S.S."/>
        </authorList>
    </citation>
    <scope>NUCLEOTIDE SEQUENCE</scope>
    <source>
        <strain evidence="9">Stay&amp;Tobe</strain>
    </source>
</reference>
<evidence type="ECO:0000256" key="4">
    <source>
        <dbReference type="ARBA" id="ARBA00022692"/>
    </source>
</evidence>
<evidence type="ECO:0000256" key="1">
    <source>
        <dbReference type="ARBA" id="ARBA00004127"/>
    </source>
</evidence>
<dbReference type="InterPro" id="IPR007217">
    <property type="entry name" value="Per1-like"/>
</dbReference>
<feature type="transmembrane region" description="Helical" evidence="8">
    <location>
        <begin position="265"/>
        <end position="284"/>
    </location>
</feature>
<evidence type="ECO:0000256" key="5">
    <source>
        <dbReference type="ARBA" id="ARBA00022729"/>
    </source>
</evidence>